<keyword evidence="3" id="KW-0804">Transcription</keyword>
<dbReference type="InterPro" id="IPR004826">
    <property type="entry name" value="bZIP_Maf"/>
</dbReference>
<comment type="caution">
    <text evidence="6">The sequence shown here is derived from an EMBL/GenBank/DDBJ whole genome shotgun (WGS) entry which is preliminary data.</text>
</comment>
<protein>
    <recommendedName>
        <fullName evidence="5">Basic leucine zipper domain-containing protein</fullName>
    </recommendedName>
</protein>
<evidence type="ECO:0000259" key="5">
    <source>
        <dbReference type="Pfam" id="PF03131"/>
    </source>
</evidence>
<feature type="coiled-coil region" evidence="4">
    <location>
        <begin position="59"/>
        <end position="100"/>
    </location>
</feature>
<evidence type="ECO:0000313" key="7">
    <source>
        <dbReference type="Proteomes" id="UP001165289"/>
    </source>
</evidence>
<proteinExistence type="predicted"/>
<name>A0AAV7KCJ5_9METZ</name>
<dbReference type="EMBL" id="JAKMXF010000066">
    <property type="protein sequence ID" value="KAI6659227.1"/>
    <property type="molecule type" value="Genomic_DNA"/>
</dbReference>
<evidence type="ECO:0000256" key="4">
    <source>
        <dbReference type="SAM" id="Coils"/>
    </source>
</evidence>
<feature type="domain" description="Basic leucine zipper" evidence="5">
    <location>
        <begin position="13"/>
        <end position="93"/>
    </location>
</feature>
<evidence type="ECO:0000256" key="2">
    <source>
        <dbReference type="ARBA" id="ARBA00023125"/>
    </source>
</evidence>
<keyword evidence="7" id="KW-1185">Reference proteome</keyword>
<evidence type="ECO:0000256" key="1">
    <source>
        <dbReference type="ARBA" id="ARBA00023015"/>
    </source>
</evidence>
<reference evidence="6 7" key="1">
    <citation type="journal article" date="2023" name="BMC Biol.">
        <title>The compact genome of the sponge Oopsacas minuta (Hexactinellida) is lacking key metazoan core genes.</title>
        <authorList>
            <person name="Santini S."/>
            <person name="Schenkelaars Q."/>
            <person name="Jourda C."/>
            <person name="Duchesne M."/>
            <person name="Belahbib H."/>
            <person name="Rocher C."/>
            <person name="Selva M."/>
            <person name="Riesgo A."/>
            <person name="Vervoort M."/>
            <person name="Leys S.P."/>
            <person name="Kodjabachian L."/>
            <person name="Le Bivic A."/>
            <person name="Borchiellini C."/>
            <person name="Claverie J.M."/>
            <person name="Renard E."/>
        </authorList>
    </citation>
    <scope>NUCLEOTIDE SEQUENCE [LARGE SCALE GENOMIC DNA]</scope>
    <source>
        <strain evidence="6">SPO-2</strain>
    </source>
</reference>
<evidence type="ECO:0000256" key="3">
    <source>
        <dbReference type="ARBA" id="ARBA00023163"/>
    </source>
</evidence>
<sequence>MSDFEVLRKYGLNREEVVSMDIMALNTLLMEKLIPKKDIKELKSIRRRIKMRKYRNESSKRQKIELIELENERDNLLDEAMTLEEEIEEIKHKMAMIELLEILDKDFS</sequence>
<dbReference type="GO" id="GO:0003677">
    <property type="term" value="F:DNA binding"/>
    <property type="evidence" value="ECO:0007669"/>
    <property type="project" value="UniProtKB-KW"/>
</dbReference>
<accession>A0AAV7KCJ5</accession>
<dbReference type="Proteomes" id="UP001165289">
    <property type="component" value="Unassembled WGS sequence"/>
</dbReference>
<keyword evidence="4" id="KW-0175">Coiled coil</keyword>
<evidence type="ECO:0000313" key="6">
    <source>
        <dbReference type="EMBL" id="KAI6659227.1"/>
    </source>
</evidence>
<organism evidence="6 7">
    <name type="scientific">Oopsacas minuta</name>
    <dbReference type="NCBI Taxonomy" id="111878"/>
    <lineage>
        <taxon>Eukaryota</taxon>
        <taxon>Metazoa</taxon>
        <taxon>Porifera</taxon>
        <taxon>Hexactinellida</taxon>
        <taxon>Hexasterophora</taxon>
        <taxon>Lyssacinosida</taxon>
        <taxon>Leucopsacidae</taxon>
        <taxon>Oopsacas</taxon>
    </lineage>
</organism>
<dbReference type="Pfam" id="PF03131">
    <property type="entry name" value="bZIP_Maf"/>
    <property type="match status" value="1"/>
</dbReference>
<gene>
    <name evidence="6" type="ORF">LOD99_14900</name>
</gene>
<dbReference type="GO" id="GO:0006355">
    <property type="term" value="P:regulation of DNA-templated transcription"/>
    <property type="evidence" value="ECO:0007669"/>
    <property type="project" value="InterPro"/>
</dbReference>
<dbReference type="AlphaFoldDB" id="A0AAV7KCJ5"/>
<keyword evidence="1" id="KW-0805">Transcription regulation</keyword>
<keyword evidence="2" id="KW-0238">DNA-binding</keyword>
<dbReference type="Gene3D" id="1.20.5.170">
    <property type="match status" value="1"/>
</dbReference>